<feature type="transmembrane region" description="Helical" evidence="1">
    <location>
        <begin position="223"/>
        <end position="248"/>
    </location>
</feature>
<protein>
    <submittedName>
        <fullName evidence="3">Uncharacterized protein</fullName>
    </submittedName>
</protein>
<gene>
    <name evidence="3" type="ORF">MENT_LOCUS963</name>
</gene>
<evidence type="ECO:0000256" key="1">
    <source>
        <dbReference type="SAM" id="Phobius"/>
    </source>
</evidence>
<feature type="chain" id="PRO_5028466146" evidence="2">
    <location>
        <begin position="20"/>
        <end position="499"/>
    </location>
</feature>
<accession>A0A6V7TLH0</accession>
<keyword evidence="1" id="KW-0812">Transmembrane</keyword>
<organism evidence="3 4">
    <name type="scientific">Meloidogyne enterolobii</name>
    <name type="common">Root-knot nematode worm</name>
    <name type="synonym">Meloidogyne mayaguensis</name>
    <dbReference type="NCBI Taxonomy" id="390850"/>
    <lineage>
        <taxon>Eukaryota</taxon>
        <taxon>Metazoa</taxon>
        <taxon>Ecdysozoa</taxon>
        <taxon>Nematoda</taxon>
        <taxon>Chromadorea</taxon>
        <taxon>Rhabditida</taxon>
        <taxon>Tylenchina</taxon>
        <taxon>Tylenchomorpha</taxon>
        <taxon>Tylenchoidea</taxon>
        <taxon>Meloidogynidae</taxon>
        <taxon>Meloidogyninae</taxon>
        <taxon>Meloidogyne</taxon>
    </lineage>
</organism>
<evidence type="ECO:0000256" key="2">
    <source>
        <dbReference type="SAM" id="SignalP"/>
    </source>
</evidence>
<evidence type="ECO:0000313" key="4">
    <source>
        <dbReference type="Proteomes" id="UP000580250"/>
    </source>
</evidence>
<comment type="caution">
    <text evidence="3">The sequence shown here is derived from an EMBL/GenBank/DDBJ whole genome shotgun (WGS) entry which is preliminary data.</text>
</comment>
<dbReference type="OrthoDB" id="5877525at2759"/>
<keyword evidence="1" id="KW-0472">Membrane</keyword>
<feature type="signal peptide" evidence="2">
    <location>
        <begin position="1"/>
        <end position="19"/>
    </location>
</feature>
<dbReference type="EMBL" id="CAJEWN010000003">
    <property type="protein sequence ID" value="CAD2124820.1"/>
    <property type="molecule type" value="Genomic_DNA"/>
</dbReference>
<dbReference type="Proteomes" id="UP000580250">
    <property type="component" value="Unassembled WGS sequence"/>
</dbReference>
<keyword evidence="2" id="KW-0732">Signal</keyword>
<evidence type="ECO:0000313" key="3">
    <source>
        <dbReference type="EMBL" id="CAD2124820.1"/>
    </source>
</evidence>
<keyword evidence="1" id="KW-1133">Transmembrane helix</keyword>
<proteinExistence type="predicted"/>
<dbReference type="AlphaFoldDB" id="A0A6V7TLH0"/>
<sequence>MDLLLLLFLILLYAQIIYSESERVVTITTRSNPSSEFIIRFEIASMPIQQPILLNDLNLSKRLETICALALERSLAKHLFGNDEKMDAVEALNDWRWWWSSTTLAGNNNKTTTNIRENEKNEQKNSEDKALENSKTKLEMAAESSLGTRQFRVRLLGIDRPKPWRRTFILAFAVFILERAIPAEVMVQDLSLLSLAEISAHLQLAVLRIDALVKNEMIEQTQWWLIGIIIGTGILIIGCCWAILFFWLNICVRKESFPQVDKVEAKEENMRLEEVVERQTSPTAPPLNLSQKVDETENISTTISSHLSGRQNVCEDDLPSKTSLKSKQNLQEIKKNVFKDTSNTIIIKRRLPKILLKRKSLSKSWKSSQKRKIVKIPEEKVVNIEQQKIKENKKEEEAKQTAIEAPLTTLPPPVELEEALEKINKNNHQIPTTNWHNFQLNIQNYNYQQQYKINNRLKPYWVADKLENIFGIYGSSKKENPRPAPPSEYGEVRIVGGGI</sequence>
<name>A0A6V7TLH0_MELEN</name>
<reference evidence="3 4" key="1">
    <citation type="submission" date="2020-08" db="EMBL/GenBank/DDBJ databases">
        <authorList>
            <person name="Koutsovoulos G."/>
            <person name="Danchin GJ E."/>
        </authorList>
    </citation>
    <scope>NUCLEOTIDE SEQUENCE [LARGE SCALE GENOMIC DNA]</scope>
</reference>